<dbReference type="GO" id="GO:0051537">
    <property type="term" value="F:2 iron, 2 sulfur cluster binding"/>
    <property type="evidence" value="ECO:0007669"/>
    <property type="project" value="UniProtKB-KW"/>
</dbReference>
<dbReference type="CDD" id="cd03064">
    <property type="entry name" value="TRX_Fd_NuoE"/>
    <property type="match status" value="1"/>
</dbReference>
<dbReference type="Gene3D" id="1.10.10.1590">
    <property type="entry name" value="NADH-quinone oxidoreductase subunit E"/>
    <property type="match status" value="1"/>
</dbReference>
<feature type="binding site" evidence="7">
    <location>
        <position position="95"/>
    </location>
    <ligand>
        <name>[2Fe-2S] cluster</name>
        <dbReference type="ChEBI" id="CHEBI:190135"/>
    </ligand>
</feature>
<dbReference type="InterPro" id="IPR036249">
    <property type="entry name" value="Thioredoxin-like_sf"/>
</dbReference>
<dbReference type="GO" id="GO:0046872">
    <property type="term" value="F:metal ion binding"/>
    <property type="evidence" value="ECO:0007669"/>
    <property type="project" value="UniProtKB-KW"/>
</dbReference>
<evidence type="ECO:0000256" key="2">
    <source>
        <dbReference type="ARBA" id="ARBA00022714"/>
    </source>
</evidence>
<keyword evidence="5 7" id="KW-0411">Iron-sulfur</keyword>
<keyword evidence="3 7" id="KW-0479">Metal-binding</keyword>
<proteinExistence type="inferred from homology"/>
<evidence type="ECO:0000256" key="6">
    <source>
        <dbReference type="ARBA" id="ARBA00034078"/>
    </source>
</evidence>
<protein>
    <submittedName>
        <fullName evidence="8">NADH:ubiquinone oxidoreductase subunit E</fullName>
    </submittedName>
</protein>
<dbReference type="EMBL" id="CP037899">
    <property type="protein sequence ID" value="QDQ43146.1"/>
    <property type="molecule type" value="Genomic_DNA"/>
</dbReference>
<dbReference type="InterPro" id="IPR002023">
    <property type="entry name" value="NuoE-like"/>
</dbReference>
<dbReference type="InterPro" id="IPR041921">
    <property type="entry name" value="NuoE_N"/>
</dbReference>
<comment type="cofactor">
    <cofactor evidence="6">
        <name>[2Fe-2S] cluster</name>
        <dbReference type="ChEBI" id="CHEBI:190135"/>
    </cofactor>
</comment>
<dbReference type="SUPFAM" id="SSF52833">
    <property type="entry name" value="Thioredoxin-like"/>
    <property type="match status" value="1"/>
</dbReference>
<dbReference type="GO" id="GO:0003954">
    <property type="term" value="F:NADH dehydrogenase activity"/>
    <property type="evidence" value="ECO:0007669"/>
    <property type="project" value="TreeGrafter"/>
</dbReference>
<dbReference type="RefSeq" id="WP_052250441.1">
    <property type="nucleotide sequence ID" value="NZ_CP037899.1"/>
</dbReference>
<dbReference type="PANTHER" id="PTHR10371:SF3">
    <property type="entry name" value="NADH DEHYDROGENASE [UBIQUINONE] FLAVOPROTEIN 2, MITOCHONDRIAL"/>
    <property type="match status" value="1"/>
</dbReference>
<dbReference type="FunFam" id="1.10.10.1590:FF:000001">
    <property type="entry name" value="NADH-quinone oxidoreductase subunit E"/>
    <property type="match status" value="1"/>
</dbReference>
<organism evidence="8 9">
    <name type="scientific">Methylacidiphilum kamchatkense Kam1</name>
    <dbReference type="NCBI Taxonomy" id="1202785"/>
    <lineage>
        <taxon>Bacteria</taxon>
        <taxon>Pseudomonadati</taxon>
        <taxon>Verrucomicrobiota</taxon>
        <taxon>Methylacidiphilae</taxon>
        <taxon>Methylacidiphilales</taxon>
        <taxon>Methylacidiphilaceae</taxon>
        <taxon>Methylacidiphilum (ex Ratnadevi et al. 2023)</taxon>
    </lineage>
</organism>
<comment type="similarity">
    <text evidence="1">Belongs to the complex I 24 kDa subunit family.</text>
</comment>
<dbReference type="OrthoDB" id="9807941at2"/>
<keyword evidence="8" id="KW-0830">Ubiquinone</keyword>
<dbReference type="InterPro" id="IPR042128">
    <property type="entry name" value="NuoE_dom"/>
</dbReference>
<evidence type="ECO:0000256" key="5">
    <source>
        <dbReference type="ARBA" id="ARBA00023014"/>
    </source>
</evidence>
<feature type="binding site" evidence="7">
    <location>
        <position position="140"/>
    </location>
    <ligand>
        <name>[2Fe-2S] cluster</name>
        <dbReference type="ChEBI" id="CHEBI:190135"/>
    </ligand>
</feature>
<dbReference type="PANTHER" id="PTHR10371">
    <property type="entry name" value="NADH DEHYDROGENASE UBIQUINONE FLAVOPROTEIN 2, MITOCHONDRIAL"/>
    <property type="match status" value="1"/>
</dbReference>
<comment type="cofactor">
    <cofactor evidence="7">
        <name>[2Fe-2S] cluster</name>
        <dbReference type="ChEBI" id="CHEBI:190135"/>
    </cofactor>
    <text evidence="7">Binds 1 [2Fe-2S] cluster.</text>
</comment>
<evidence type="ECO:0000256" key="1">
    <source>
        <dbReference type="ARBA" id="ARBA00010643"/>
    </source>
</evidence>
<evidence type="ECO:0000256" key="7">
    <source>
        <dbReference type="PIRSR" id="PIRSR000216-1"/>
    </source>
</evidence>
<evidence type="ECO:0000313" key="8">
    <source>
        <dbReference type="EMBL" id="QDQ43146.1"/>
    </source>
</evidence>
<feature type="binding site" evidence="7">
    <location>
        <position position="90"/>
    </location>
    <ligand>
        <name>[2Fe-2S] cluster</name>
        <dbReference type="ChEBI" id="CHEBI:190135"/>
    </ligand>
</feature>
<dbReference type="PROSITE" id="PS01099">
    <property type="entry name" value="COMPLEX1_24K"/>
    <property type="match status" value="1"/>
</dbReference>
<name>A0A516TPI0_9BACT</name>
<sequence>MNATEKDVPQLEESFIEEAERIISQYPVSKRSASLPLLHLWQKHFGFVSPQGVQWIAEKLDLEPIAVEEIATFYPMIRQRPLGHYQFKVCRTLSCALAGSYEIFEYIKKSCKTVNEVGHHVYVSEDGKFSVEFVECLAACGNAPVMMLNEEEWMDVTQTKIDAILNHLMREKKKEEF</sequence>
<reference evidence="9" key="1">
    <citation type="submission" date="2019-03" db="EMBL/GenBank/DDBJ databases">
        <title>Complete genome of Methylacidiphilum kamchatkense Kam1.</title>
        <authorList>
            <person name="Kruse T."/>
            <person name="Murarilal Ratnadevi C."/>
            <person name="Erikstad H.-A."/>
            <person name="Birkeland N.-K."/>
        </authorList>
    </citation>
    <scope>NUCLEOTIDE SEQUENCE [LARGE SCALE GENOMIC DNA]</scope>
    <source>
        <strain evidence="9">kam1</strain>
    </source>
</reference>
<feature type="binding site" evidence="7">
    <location>
        <position position="136"/>
    </location>
    <ligand>
        <name>[2Fe-2S] cluster</name>
        <dbReference type="ChEBI" id="CHEBI:190135"/>
    </ligand>
</feature>
<evidence type="ECO:0000313" key="9">
    <source>
        <dbReference type="Proteomes" id="UP000315925"/>
    </source>
</evidence>
<keyword evidence="2 7" id="KW-0001">2Fe-2S</keyword>
<gene>
    <name evidence="8" type="ORF">kam1_1935</name>
</gene>
<dbReference type="Proteomes" id="UP000315925">
    <property type="component" value="Chromosome"/>
</dbReference>
<dbReference type="Gene3D" id="3.40.30.10">
    <property type="entry name" value="Glutaredoxin"/>
    <property type="match status" value="1"/>
</dbReference>
<dbReference type="Pfam" id="PF01257">
    <property type="entry name" value="2Fe-2S_thioredx"/>
    <property type="match status" value="1"/>
</dbReference>
<evidence type="ECO:0000256" key="4">
    <source>
        <dbReference type="ARBA" id="ARBA00023004"/>
    </source>
</evidence>
<accession>A0A516TPI0</accession>
<dbReference type="PIRSF" id="PIRSF000216">
    <property type="entry name" value="NADH_DH_24kDa"/>
    <property type="match status" value="1"/>
</dbReference>
<evidence type="ECO:0000256" key="3">
    <source>
        <dbReference type="ARBA" id="ARBA00022723"/>
    </source>
</evidence>
<dbReference type="AlphaFoldDB" id="A0A516TPI0"/>
<dbReference type="KEGG" id="mkc:kam1_1935"/>
<keyword evidence="4 7" id="KW-0408">Iron</keyword>